<feature type="transmembrane region" description="Helical" evidence="1">
    <location>
        <begin position="147"/>
        <end position="164"/>
    </location>
</feature>
<evidence type="ECO:0000313" key="2">
    <source>
        <dbReference type="EMBL" id="MFB9690363.1"/>
    </source>
</evidence>
<keyword evidence="3" id="KW-1185">Reference proteome</keyword>
<feature type="transmembrane region" description="Helical" evidence="1">
    <location>
        <begin position="228"/>
        <end position="247"/>
    </location>
</feature>
<keyword evidence="1" id="KW-0472">Membrane</keyword>
<comment type="caution">
    <text evidence="2">The sequence shown here is derived from an EMBL/GenBank/DDBJ whole genome shotgun (WGS) entry which is preliminary data.</text>
</comment>
<organism evidence="2 3">
    <name type="scientific">Amycolatopsis plumensis</name>
    <dbReference type="NCBI Taxonomy" id="236508"/>
    <lineage>
        <taxon>Bacteria</taxon>
        <taxon>Bacillati</taxon>
        <taxon>Actinomycetota</taxon>
        <taxon>Actinomycetes</taxon>
        <taxon>Pseudonocardiales</taxon>
        <taxon>Pseudonocardiaceae</taxon>
        <taxon>Amycolatopsis</taxon>
    </lineage>
</organism>
<dbReference type="RefSeq" id="WP_378205639.1">
    <property type="nucleotide sequence ID" value="NZ_JBHMBK010000051.1"/>
</dbReference>
<feature type="transmembrane region" description="Helical" evidence="1">
    <location>
        <begin position="365"/>
        <end position="385"/>
    </location>
</feature>
<reference evidence="2 3" key="1">
    <citation type="submission" date="2024-09" db="EMBL/GenBank/DDBJ databases">
        <authorList>
            <person name="Sun Q."/>
            <person name="Mori K."/>
        </authorList>
    </citation>
    <scope>NUCLEOTIDE SEQUENCE [LARGE SCALE GENOMIC DNA]</scope>
    <source>
        <strain evidence="2 3">JCM 13852</strain>
    </source>
</reference>
<evidence type="ECO:0000313" key="3">
    <source>
        <dbReference type="Proteomes" id="UP001589535"/>
    </source>
</evidence>
<protein>
    <recommendedName>
        <fullName evidence="4">4-amino-4-deoxy-L-arabinose transferase</fullName>
    </recommendedName>
</protein>
<dbReference type="EMBL" id="JBHMBK010000051">
    <property type="protein sequence ID" value="MFB9690363.1"/>
    <property type="molecule type" value="Genomic_DNA"/>
</dbReference>
<feature type="transmembrane region" description="Helical" evidence="1">
    <location>
        <begin position="405"/>
        <end position="425"/>
    </location>
</feature>
<sequence length="593" mass="64464">MITEELPGANDVTGDARDGRGRRARIREGVFAVLAGFLLSAVFNHQVVLHPRSLVTGDLGDPLLQAWQLAWQHHFVTAGGSLWTGNTLYPATGSFAFSDSLLGYLPLGLLGDGPYAAIMRYNAVLVFAFALAFAGAYLLIRQLGGNWQAAALAGVVFAWAPWRLTHVSHLNILSSGGIALALFALARAHGYSLRHGRRPELARPGWAVAGWLIAAWQVTLGFAVGIPFVYLLGVIGLVLLVTAVRGWQRFGTRLFVADAAGAAVFLVVTYLMTIPYRQVVEQYGFTRGWDEVQLYSPPPQGLLGTLASTWLWQDTPLDPRTGAFADPAWTTLPGVAEKLLFPGLAVLLVALAGLFFSVWSVRVRVWLGVATVVVTVFALGSHFFGGDYTYYLLWRYLPGWDALRTPGRLMLWVLLLLAVLAAGALTRTAEWLRTLDTTYDRGRFLQALLVVPALFAVLEGVPDQAHPSPPGIPPDVAKAFENNPRPALMLPISQDPGQFSEFVYQFWSTDGFPPLANGHNGLLPPSYGEIVEAGKTFPDAHSVDVLRKYGIQQVLVLKVAATGTPYQAALTRPLDGLPLTRSESTDLVTFTLR</sequence>
<feature type="transmembrane region" description="Helical" evidence="1">
    <location>
        <begin position="118"/>
        <end position="140"/>
    </location>
</feature>
<evidence type="ECO:0008006" key="4">
    <source>
        <dbReference type="Google" id="ProtNLM"/>
    </source>
</evidence>
<feature type="transmembrane region" description="Helical" evidence="1">
    <location>
        <begin position="170"/>
        <end position="189"/>
    </location>
</feature>
<feature type="transmembrane region" description="Helical" evidence="1">
    <location>
        <begin position="30"/>
        <end position="49"/>
    </location>
</feature>
<proteinExistence type="predicted"/>
<gene>
    <name evidence="2" type="ORF">ACFFTO_39840</name>
</gene>
<accession>A0ABV5UK44</accession>
<dbReference type="Proteomes" id="UP001589535">
    <property type="component" value="Unassembled WGS sequence"/>
</dbReference>
<keyword evidence="1" id="KW-0812">Transmembrane</keyword>
<evidence type="ECO:0000256" key="1">
    <source>
        <dbReference type="SAM" id="Phobius"/>
    </source>
</evidence>
<feature type="transmembrane region" description="Helical" evidence="1">
    <location>
        <begin position="339"/>
        <end position="358"/>
    </location>
</feature>
<name>A0ABV5UK44_9PSEU</name>
<keyword evidence="1" id="KW-1133">Transmembrane helix</keyword>
<feature type="transmembrane region" description="Helical" evidence="1">
    <location>
        <begin position="254"/>
        <end position="276"/>
    </location>
</feature>